<feature type="domain" description="SSD" evidence="3">
    <location>
        <begin position="563"/>
        <end position="691"/>
    </location>
</feature>
<comment type="caution">
    <text evidence="4">The sequence shown here is derived from an EMBL/GenBank/DDBJ whole genome shotgun (WGS) entry which is preliminary data.</text>
</comment>
<dbReference type="Proteomes" id="UP001283361">
    <property type="component" value="Unassembled WGS sequence"/>
</dbReference>
<dbReference type="Pfam" id="PF12349">
    <property type="entry name" value="Sterol-sensing"/>
    <property type="match status" value="1"/>
</dbReference>
<name>A0AAE1CMV6_9GAST</name>
<dbReference type="InterPro" id="IPR000731">
    <property type="entry name" value="SSD"/>
</dbReference>
<evidence type="ECO:0000259" key="3">
    <source>
        <dbReference type="PROSITE" id="PS50156"/>
    </source>
</evidence>
<protein>
    <recommendedName>
        <fullName evidence="3">SSD domain-containing protein</fullName>
    </recommendedName>
</protein>
<keyword evidence="2" id="KW-1133">Transmembrane helix</keyword>
<proteinExistence type="predicted"/>
<evidence type="ECO:0000256" key="2">
    <source>
        <dbReference type="SAM" id="Phobius"/>
    </source>
</evidence>
<reference evidence="4" key="1">
    <citation type="journal article" date="2023" name="G3 (Bethesda)">
        <title>A reference genome for the long-term kleptoplast-retaining sea slug Elysia crispata morphotype clarki.</title>
        <authorList>
            <person name="Eastman K.E."/>
            <person name="Pendleton A.L."/>
            <person name="Shaikh M.A."/>
            <person name="Suttiyut T."/>
            <person name="Ogas R."/>
            <person name="Tomko P."/>
            <person name="Gavelis G."/>
            <person name="Widhalm J.R."/>
            <person name="Wisecaver J.H."/>
        </authorList>
    </citation>
    <scope>NUCLEOTIDE SEQUENCE</scope>
    <source>
        <strain evidence="4">ECLA1</strain>
    </source>
</reference>
<dbReference type="PANTHER" id="PTHR46687">
    <property type="entry name" value="PROTEIN DISPATCHED HOMOLOG 3"/>
    <property type="match status" value="1"/>
</dbReference>
<dbReference type="GO" id="GO:0005737">
    <property type="term" value="C:cytoplasm"/>
    <property type="evidence" value="ECO:0007669"/>
    <property type="project" value="TreeGrafter"/>
</dbReference>
<keyword evidence="5" id="KW-1185">Reference proteome</keyword>
<dbReference type="SUPFAM" id="SSF82866">
    <property type="entry name" value="Multidrug efflux transporter AcrB transmembrane domain"/>
    <property type="match status" value="1"/>
</dbReference>
<gene>
    <name evidence="4" type="ORF">RRG08_020879</name>
</gene>
<sequence length="785" mass="88104">MRWWSLFQSQRSRGWVPVSNTDDPDETGMDDLMRMALGHYNDDDEDSDEGDDNSGRVQLPGNHIDGTDDSDQPVFQRPSIWSSVVGLARDSLSSSRSSPHVPAQEGGAQPAYQNMPSGVSGLASFGLGEQQSSEGQEGEDPRLSRSQSQSGRVGRCRHLRNLTFPPMRWYFIVLSLVIASVFIGLNVGLGIYSLVFYHPDQLVIDKSVKSFSIPNHKAYRNFEALMLARKDNSSSGRYRRDSIASDRGQSLWRSSNAKSYRRSRRDVLRAKEERMLKHTASVLQKLNLKNTGFSRKARNILPPSLFSSRQSSSSRENFATSVSSLFHRKKRSTTEIDCLFDYQSIARWKMHVIYLAQGDEEMNMFTKERLQTAHEIEQRIIQHPNFHNFCLRDPHLETYDPAVRGMNGCVPLNSLLTYFYPSVDTEGNVYYDGLGTNIDDVGSALKLAMNHETFYYYVDDKINKTYQKSYLLRSEVLFGAPLAGYSCIGDERKDQDKKFKEFVVTYIDLLSKASTDKVQVLYGGNEIFDYEVSTTFWGDVHLAMVSLVAIFVLMLLLSLSLYLTVLGVVVIALSFPMSLFFYRVVFGINALGILNGAAAFVIIGIGVDDVFVFVNIYRQASHMRDPAARIIYTLRTAGVATFFTSFTTAAAFAANLASAIPAVYEFGLFMSLIVSSCWLSVFVLMPPMLYLHACCFEPLEKMLFSAGYFLKPAFTCDKTTVPMIFGNISKATLSTPIRAGYFLKPAFTCDKTTVPRIFGNISKATLSTPIRAGYFLKPAFTCDKT</sequence>
<dbReference type="InterPro" id="IPR053958">
    <property type="entry name" value="HMGCR/SNAP/NPC1-like_SSD"/>
</dbReference>
<accession>A0AAE1CMV6</accession>
<feature type="region of interest" description="Disordered" evidence="1">
    <location>
        <begin position="92"/>
        <end position="151"/>
    </location>
</feature>
<organism evidence="4 5">
    <name type="scientific">Elysia crispata</name>
    <name type="common">lettuce slug</name>
    <dbReference type="NCBI Taxonomy" id="231223"/>
    <lineage>
        <taxon>Eukaryota</taxon>
        <taxon>Metazoa</taxon>
        <taxon>Spiralia</taxon>
        <taxon>Lophotrochozoa</taxon>
        <taxon>Mollusca</taxon>
        <taxon>Gastropoda</taxon>
        <taxon>Heterobranchia</taxon>
        <taxon>Euthyneura</taxon>
        <taxon>Panpulmonata</taxon>
        <taxon>Sacoglossa</taxon>
        <taxon>Placobranchoidea</taxon>
        <taxon>Plakobranchidae</taxon>
        <taxon>Elysia</taxon>
    </lineage>
</organism>
<evidence type="ECO:0000313" key="4">
    <source>
        <dbReference type="EMBL" id="KAK3714623.1"/>
    </source>
</evidence>
<evidence type="ECO:0000256" key="1">
    <source>
        <dbReference type="SAM" id="MobiDB-lite"/>
    </source>
</evidence>
<dbReference type="InterPro" id="IPR042480">
    <property type="entry name" value="DISP3"/>
</dbReference>
<dbReference type="PROSITE" id="PS50156">
    <property type="entry name" value="SSD"/>
    <property type="match status" value="1"/>
</dbReference>
<feature type="transmembrane region" description="Helical" evidence="2">
    <location>
        <begin position="637"/>
        <end position="660"/>
    </location>
</feature>
<feature type="transmembrane region" description="Helical" evidence="2">
    <location>
        <begin position="169"/>
        <end position="197"/>
    </location>
</feature>
<feature type="transmembrane region" description="Helical" evidence="2">
    <location>
        <begin position="563"/>
        <end position="585"/>
    </location>
</feature>
<keyword evidence="2" id="KW-0812">Transmembrane</keyword>
<feature type="region of interest" description="Disordered" evidence="1">
    <location>
        <begin position="37"/>
        <end position="75"/>
    </location>
</feature>
<feature type="transmembrane region" description="Helical" evidence="2">
    <location>
        <begin position="536"/>
        <end position="556"/>
    </location>
</feature>
<dbReference type="EMBL" id="JAWDGP010007534">
    <property type="protein sequence ID" value="KAK3714623.1"/>
    <property type="molecule type" value="Genomic_DNA"/>
</dbReference>
<dbReference type="AlphaFoldDB" id="A0AAE1CMV6"/>
<dbReference type="PANTHER" id="PTHR46687:SF1">
    <property type="entry name" value="PROTEIN DISPATCHED HOMOLOG 3"/>
    <property type="match status" value="1"/>
</dbReference>
<feature type="transmembrane region" description="Helical" evidence="2">
    <location>
        <begin position="597"/>
        <end position="617"/>
    </location>
</feature>
<evidence type="ECO:0000313" key="5">
    <source>
        <dbReference type="Proteomes" id="UP001283361"/>
    </source>
</evidence>
<feature type="compositionally biased region" description="Acidic residues" evidence="1">
    <location>
        <begin position="42"/>
        <end position="52"/>
    </location>
</feature>
<feature type="transmembrane region" description="Helical" evidence="2">
    <location>
        <begin position="666"/>
        <end position="691"/>
    </location>
</feature>
<keyword evidence="2" id="KW-0472">Membrane</keyword>
<dbReference type="Gene3D" id="1.20.1640.10">
    <property type="entry name" value="Multidrug efflux transporter AcrB transmembrane domain"/>
    <property type="match status" value="1"/>
</dbReference>